<dbReference type="Proteomes" id="UP001596547">
    <property type="component" value="Unassembled WGS sequence"/>
</dbReference>
<proteinExistence type="predicted"/>
<dbReference type="AlphaFoldDB" id="A0ABD6AFG2"/>
<evidence type="ECO:0000313" key="3">
    <source>
        <dbReference type="Proteomes" id="UP001596547"/>
    </source>
</evidence>
<evidence type="ECO:0000256" key="1">
    <source>
        <dbReference type="SAM" id="MobiDB-lite"/>
    </source>
</evidence>
<dbReference type="GeneID" id="79317753"/>
<dbReference type="RefSeq" id="WP_276306745.1">
    <property type="nucleotide sequence ID" value="NZ_CP119993.1"/>
</dbReference>
<dbReference type="GO" id="GO:0004519">
    <property type="term" value="F:endonuclease activity"/>
    <property type="evidence" value="ECO:0007669"/>
    <property type="project" value="UniProtKB-KW"/>
</dbReference>
<keyword evidence="2" id="KW-0378">Hydrolase</keyword>
<organism evidence="2 3">
    <name type="scientific">Halomarina halobia</name>
    <dbReference type="NCBI Taxonomy" id="3033386"/>
    <lineage>
        <taxon>Archaea</taxon>
        <taxon>Methanobacteriati</taxon>
        <taxon>Methanobacteriota</taxon>
        <taxon>Stenosarchaea group</taxon>
        <taxon>Halobacteria</taxon>
        <taxon>Halobacteriales</taxon>
        <taxon>Natronomonadaceae</taxon>
        <taxon>Halomarina</taxon>
    </lineage>
</organism>
<protein>
    <submittedName>
        <fullName evidence="2">Homing endonuclease associated repeat-containing protein</fullName>
    </submittedName>
</protein>
<keyword evidence="2" id="KW-0540">Nuclease</keyword>
<dbReference type="EMBL" id="JBHTBF010000003">
    <property type="protein sequence ID" value="MFC7319056.1"/>
    <property type="molecule type" value="Genomic_DNA"/>
</dbReference>
<reference evidence="2 3" key="1">
    <citation type="journal article" date="2019" name="Int. J. Syst. Evol. Microbiol.">
        <title>The Global Catalogue of Microorganisms (GCM) 10K type strain sequencing project: providing services to taxonomists for standard genome sequencing and annotation.</title>
        <authorList>
            <consortium name="The Broad Institute Genomics Platform"/>
            <consortium name="The Broad Institute Genome Sequencing Center for Infectious Disease"/>
            <person name="Wu L."/>
            <person name="Ma J."/>
        </authorList>
    </citation>
    <scope>NUCLEOTIDE SEQUENCE [LARGE SCALE GENOMIC DNA]</scope>
    <source>
        <strain evidence="2 3">PSR21</strain>
    </source>
</reference>
<sequence>MRALQRLATELGHSPTMSEMDEEGRYTRKTYNH</sequence>
<name>A0ABD6AFG2_9EURY</name>
<keyword evidence="2" id="KW-0255">Endonuclease</keyword>
<keyword evidence="3" id="KW-1185">Reference proteome</keyword>
<dbReference type="Pfam" id="PF18780">
    <property type="entry name" value="HNH_repeat"/>
    <property type="match status" value="1"/>
</dbReference>
<gene>
    <name evidence="2" type="ORF">ACFQPE_20005</name>
</gene>
<evidence type="ECO:0000313" key="2">
    <source>
        <dbReference type="EMBL" id="MFC7319056.1"/>
    </source>
</evidence>
<accession>A0ABD6AFG2</accession>
<comment type="caution">
    <text evidence="2">The sequence shown here is derived from an EMBL/GenBank/DDBJ whole genome shotgun (WGS) entry which is preliminary data.</text>
</comment>
<dbReference type="InterPro" id="IPR041025">
    <property type="entry name" value="HNH_repeat"/>
</dbReference>
<feature type="region of interest" description="Disordered" evidence="1">
    <location>
        <begin position="1"/>
        <end position="33"/>
    </location>
</feature>